<reference evidence="1" key="1">
    <citation type="journal article" date="2014" name="Int. J. Syst. Evol. Microbiol.">
        <title>Complete genome of a new Firmicutes species belonging to the dominant human colonic microbiota ('Ruminococcus bicirculans') reveals two chromosomes and a selective capacity to utilize plant glucans.</title>
        <authorList>
            <consortium name="NISC Comparative Sequencing Program"/>
            <person name="Wegmann U."/>
            <person name="Louis P."/>
            <person name="Goesmann A."/>
            <person name="Henrissat B."/>
            <person name="Duncan S.H."/>
            <person name="Flint H.J."/>
        </authorList>
    </citation>
    <scope>NUCLEOTIDE SEQUENCE</scope>
    <source>
        <strain evidence="1">VKM Ac-1246</strain>
    </source>
</reference>
<evidence type="ECO:0000313" key="1">
    <source>
        <dbReference type="EMBL" id="GLJ66620.1"/>
    </source>
</evidence>
<dbReference type="Proteomes" id="UP001142292">
    <property type="component" value="Unassembled WGS sequence"/>
</dbReference>
<comment type="caution">
    <text evidence="1">The sequence shown here is derived from an EMBL/GenBank/DDBJ whole genome shotgun (WGS) entry which is preliminary data.</text>
</comment>
<organism evidence="1 2">
    <name type="scientific">Nocardioides luteus</name>
    <dbReference type="NCBI Taxonomy" id="1844"/>
    <lineage>
        <taxon>Bacteria</taxon>
        <taxon>Bacillati</taxon>
        <taxon>Actinomycetota</taxon>
        <taxon>Actinomycetes</taxon>
        <taxon>Propionibacteriales</taxon>
        <taxon>Nocardioidaceae</taxon>
        <taxon>Nocardioides</taxon>
    </lineage>
</organism>
<dbReference type="EMBL" id="BSEL01000002">
    <property type="protein sequence ID" value="GLJ66620.1"/>
    <property type="molecule type" value="Genomic_DNA"/>
</dbReference>
<name>A0ABQ5SRF5_9ACTN</name>
<dbReference type="RefSeq" id="WP_189120202.1">
    <property type="nucleotide sequence ID" value="NZ_BMRK01000019.1"/>
</dbReference>
<keyword evidence="2" id="KW-1185">Reference proteome</keyword>
<protein>
    <submittedName>
        <fullName evidence="1">Uncharacterized protein</fullName>
    </submittedName>
</protein>
<gene>
    <name evidence="1" type="ORF">GCM10017579_06560</name>
</gene>
<proteinExistence type="predicted"/>
<reference evidence="1" key="2">
    <citation type="submission" date="2023-01" db="EMBL/GenBank/DDBJ databases">
        <authorList>
            <person name="Sun Q."/>
            <person name="Evtushenko L."/>
        </authorList>
    </citation>
    <scope>NUCLEOTIDE SEQUENCE</scope>
    <source>
        <strain evidence="1">VKM Ac-1246</strain>
    </source>
</reference>
<sequence>MLADLEVVHVLAAALVAYSLYAAVVSTTTGLKARRLGRPSVDAAHEALCASRGWTYTVEDEDLPARFQAMPTSMDALTPEPRAVHVVTGTHAGLSFLSYEHRSWSRHSIEPHVYRHQTARLHVVAFDLDHLHPWLHLRPVPRPAGPLSRLRSRTAGPFERAYAVETTRRSFSTAVLHDEMRAHLLRTGARYQFDGTWLVMVVDGPARADQLDARLADLTTFLDLVPGHLLWRGRPNGRPSR</sequence>
<accession>A0ABQ5SRF5</accession>
<evidence type="ECO:0000313" key="2">
    <source>
        <dbReference type="Proteomes" id="UP001142292"/>
    </source>
</evidence>